<dbReference type="SUPFAM" id="SSF53901">
    <property type="entry name" value="Thiolase-like"/>
    <property type="match status" value="2"/>
</dbReference>
<feature type="domain" description="Carrier" evidence="10">
    <location>
        <begin position="1005"/>
        <end position="1080"/>
    </location>
</feature>
<dbReference type="SUPFAM" id="SSF50129">
    <property type="entry name" value="GroES-like"/>
    <property type="match status" value="1"/>
</dbReference>
<feature type="compositionally biased region" description="Low complexity" evidence="9">
    <location>
        <begin position="2102"/>
        <end position="2114"/>
    </location>
</feature>
<evidence type="ECO:0000259" key="10">
    <source>
        <dbReference type="PROSITE" id="PS50075"/>
    </source>
</evidence>
<dbReference type="Pfam" id="PF00109">
    <property type="entry name" value="ketoacyl-synt"/>
    <property type="match status" value="2"/>
</dbReference>
<dbReference type="InterPro" id="IPR001227">
    <property type="entry name" value="Ac_transferase_dom_sf"/>
</dbReference>
<keyword evidence="5" id="KW-0045">Antibiotic biosynthesis</keyword>
<feature type="region of interest" description="Disordered" evidence="9">
    <location>
        <begin position="821"/>
        <end position="859"/>
    </location>
</feature>
<feature type="domain" description="Carrier" evidence="10">
    <location>
        <begin position="3141"/>
        <end position="3216"/>
    </location>
</feature>
<keyword evidence="3" id="KW-0597">Phosphoprotein</keyword>
<dbReference type="Gene3D" id="3.10.129.110">
    <property type="entry name" value="Polyketide synthase dehydratase"/>
    <property type="match status" value="1"/>
</dbReference>
<evidence type="ECO:0000256" key="7">
    <source>
        <dbReference type="ARBA" id="ARBA00023315"/>
    </source>
</evidence>
<dbReference type="InterPro" id="IPR013968">
    <property type="entry name" value="PKS_KR"/>
</dbReference>
<dbReference type="InterPro" id="IPR020841">
    <property type="entry name" value="PKS_Beta-ketoAc_synthase_dom"/>
</dbReference>
<dbReference type="InterPro" id="IPR055123">
    <property type="entry name" value="SpnB-like_Rossmann"/>
</dbReference>
<evidence type="ECO:0000313" key="13">
    <source>
        <dbReference type="EMBL" id="AEC13079.1"/>
    </source>
</evidence>
<evidence type="ECO:0000256" key="6">
    <source>
        <dbReference type="ARBA" id="ARBA00023268"/>
    </source>
</evidence>
<dbReference type="InterPro" id="IPR020807">
    <property type="entry name" value="PKS_DH"/>
</dbReference>
<evidence type="ECO:0000256" key="4">
    <source>
        <dbReference type="ARBA" id="ARBA00022679"/>
    </source>
</evidence>
<dbReference type="Pfam" id="PF02801">
    <property type="entry name" value="Ketoacyl-synt_C"/>
    <property type="match status" value="2"/>
</dbReference>
<evidence type="ECO:0000259" key="12">
    <source>
        <dbReference type="PROSITE" id="PS52019"/>
    </source>
</evidence>
<keyword evidence="4" id="KW-0808">Transferase</keyword>
<dbReference type="InterPro" id="IPR016035">
    <property type="entry name" value="Acyl_Trfase/lysoPLipase"/>
</dbReference>
<dbReference type="InterPro" id="IPR032821">
    <property type="entry name" value="PKS_assoc"/>
</dbReference>
<dbReference type="InterPro" id="IPR049551">
    <property type="entry name" value="PKS_DH_C"/>
</dbReference>
<dbReference type="InterPro" id="IPR016036">
    <property type="entry name" value="Malonyl_transacylase_ACP-bd"/>
</dbReference>
<dbReference type="SUPFAM" id="SSF47336">
    <property type="entry name" value="ACP-like"/>
    <property type="match status" value="3"/>
</dbReference>
<organism evidence="13">
    <name type="scientific">Streptomyces pulveraceus</name>
    <dbReference type="NCBI Taxonomy" id="68258"/>
    <lineage>
        <taxon>Bacteria</taxon>
        <taxon>Bacillati</taxon>
        <taxon>Actinomycetota</taxon>
        <taxon>Actinomycetes</taxon>
        <taxon>Kitasatosporales</taxon>
        <taxon>Streptomycetaceae</taxon>
        <taxon>Streptomyces</taxon>
    </lineage>
</organism>
<feature type="compositionally biased region" description="Low complexity" evidence="9">
    <location>
        <begin position="831"/>
        <end position="859"/>
    </location>
</feature>
<feature type="domain" description="PKS/mFAS DH" evidence="12">
    <location>
        <begin position="1999"/>
        <end position="2290"/>
    </location>
</feature>
<dbReference type="Gene3D" id="3.40.47.10">
    <property type="match status" value="2"/>
</dbReference>
<dbReference type="Gene3D" id="1.10.1200.10">
    <property type="entry name" value="ACP-like"/>
    <property type="match status" value="3"/>
</dbReference>
<dbReference type="Pfam" id="PF00698">
    <property type="entry name" value="Acyl_transf_1"/>
    <property type="match status" value="3"/>
</dbReference>
<dbReference type="InterPro" id="IPR014043">
    <property type="entry name" value="Acyl_transferase_dom"/>
</dbReference>
<reference evidence="13" key="1">
    <citation type="submission" date="2010-10" db="EMBL/GenBank/DDBJ databases">
        <authorList>
            <person name="Tang L."/>
        </authorList>
    </citation>
    <scope>NUCLEOTIDE SEQUENCE</scope>
    <source>
        <strain evidence="13">ATCC 31906</strain>
    </source>
</reference>
<dbReference type="CDD" id="cd00833">
    <property type="entry name" value="PKS"/>
    <property type="match status" value="2"/>
</dbReference>
<feature type="domain" description="Ketosynthase family 3 (KS3)" evidence="11">
    <location>
        <begin position="1"/>
        <end position="420"/>
    </location>
</feature>
<evidence type="ECO:0000256" key="2">
    <source>
        <dbReference type="ARBA" id="ARBA00022450"/>
    </source>
</evidence>
<feature type="domain" description="Ketosynthase family 3 (KS3)" evidence="11">
    <location>
        <begin position="1096"/>
        <end position="1526"/>
    </location>
</feature>
<protein>
    <submittedName>
        <fullName evidence="13">FosA</fullName>
    </submittedName>
</protein>
<keyword evidence="2" id="KW-0596">Phosphopantetheine</keyword>
<evidence type="ECO:0000259" key="11">
    <source>
        <dbReference type="PROSITE" id="PS52004"/>
    </source>
</evidence>
<dbReference type="Pfam" id="PF08659">
    <property type="entry name" value="KR"/>
    <property type="match status" value="1"/>
</dbReference>
<dbReference type="InterPro" id="IPR057326">
    <property type="entry name" value="KR_dom"/>
</dbReference>
<dbReference type="InterPro" id="IPR014031">
    <property type="entry name" value="Ketoacyl_synth_C"/>
</dbReference>
<feature type="region of interest" description="Disordered" evidence="9">
    <location>
        <begin position="2097"/>
        <end position="2142"/>
    </location>
</feature>
<evidence type="ECO:0000256" key="8">
    <source>
        <dbReference type="PROSITE-ProRule" id="PRU01363"/>
    </source>
</evidence>
<dbReference type="SMART" id="SM00826">
    <property type="entry name" value="PKS_DH"/>
    <property type="match status" value="1"/>
</dbReference>
<gene>
    <name evidence="13" type="primary">fosA</name>
</gene>
<dbReference type="PROSITE" id="PS50075">
    <property type="entry name" value="CARRIER"/>
    <property type="match status" value="3"/>
</dbReference>
<dbReference type="PROSITE" id="PS52019">
    <property type="entry name" value="PKS_MFAS_DH"/>
    <property type="match status" value="1"/>
</dbReference>
<dbReference type="InterPro" id="IPR049900">
    <property type="entry name" value="PKS_mFAS_DH"/>
</dbReference>
<dbReference type="SUPFAM" id="SSF51735">
    <property type="entry name" value="NAD(P)-binding Rossmann-fold domains"/>
    <property type="match status" value="3"/>
</dbReference>
<dbReference type="Gene3D" id="3.40.50.720">
    <property type="entry name" value="NAD(P)-binding Rossmann-like Domain"/>
    <property type="match status" value="1"/>
</dbReference>
<dbReference type="SMART" id="SM00825">
    <property type="entry name" value="PKS_KS"/>
    <property type="match status" value="2"/>
</dbReference>
<keyword evidence="6" id="KW-0511">Multifunctional enzyme</keyword>
<dbReference type="Pfam" id="PF14765">
    <property type="entry name" value="PS-DH"/>
    <property type="match status" value="1"/>
</dbReference>
<dbReference type="GO" id="GO:0016491">
    <property type="term" value="F:oxidoreductase activity"/>
    <property type="evidence" value="ECO:0007669"/>
    <property type="project" value="InterPro"/>
</dbReference>
<dbReference type="Gene3D" id="3.30.70.3290">
    <property type="match status" value="1"/>
</dbReference>
<dbReference type="InterPro" id="IPR020843">
    <property type="entry name" value="ER"/>
</dbReference>
<dbReference type="FunFam" id="3.40.47.10:FF:000019">
    <property type="entry name" value="Polyketide synthase type I"/>
    <property type="match status" value="2"/>
</dbReference>
<evidence type="ECO:0000256" key="1">
    <source>
        <dbReference type="ARBA" id="ARBA00004792"/>
    </source>
</evidence>
<dbReference type="SMART" id="SM00827">
    <property type="entry name" value="PKS_AT"/>
    <property type="match status" value="2"/>
</dbReference>
<dbReference type="Gene3D" id="3.40.50.11460">
    <property type="match status" value="1"/>
</dbReference>
<dbReference type="InterPro" id="IPR009081">
    <property type="entry name" value="PP-bd_ACP"/>
</dbReference>
<evidence type="ECO:0000256" key="9">
    <source>
        <dbReference type="SAM" id="MobiDB-lite"/>
    </source>
</evidence>
<dbReference type="GO" id="GO:0033068">
    <property type="term" value="P:macrolide biosynthetic process"/>
    <property type="evidence" value="ECO:0007669"/>
    <property type="project" value="UniProtKB-ARBA"/>
</dbReference>
<feature type="region of interest" description="N-terminal hotdog fold" evidence="8">
    <location>
        <begin position="1999"/>
        <end position="2130"/>
    </location>
</feature>
<dbReference type="Gene3D" id="3.90.180.10">
    <property type="entry name" value="Medium-chain alcohol dehydrogenases, catalytic domain"/>
    <property type="match status" value="1"/>
</dbReference>
<feature type="compositionally biased region" description="Low complexity" evidence="9">
    <location>
        <begin position="531"/>
        <end position="545"/>
    </location>
</feature>
<dbReference type="InterPro" id="IPR042104">
    <property type="entry name" value="PKS_dehydratase_sf"/>
</dbReference>
<feature type="region of interest" description="C-terminal hotdog fold" evidence="8">
    <location>
        <begin position="2143"/>
        <end position="2290"/>
    </location>
</feature>
<dbReference type="SMART" id="SM01294">
    <property type="entry name" value="PKS_PP_betabranch"/>
    <property type="match status" value="1"/>
</dbReference>
<dbReference type="GO" id="GO:0031177">
    <property type="term" value="F:phosphopantetheine binding"/>
    <property type="evidence" value="ECO:0007669"/>
    <property type="project" value="InterPro"/>
</dbReference>
<evidence type="ECO:0000256" key="5">
    <source>
        <dbReference type="ARBA" id="ARBA00023194"/>
    </source>
</evidence>
<dbReference type="GO" id="GO:0006633">
    <property type="term" value="P:fatty acid biosynthetic process"/>
    <property type="evidence" value="ECO:0007669"/>
    <property type="project" value="TreeGrafter"/>
</dbReference>
<dbReference type="SUPFAM" id="SSF52151">
    <property type="entry name" value="FabD/lysophospholipase-like"/>
    <property type="match status" value="2"/>
</dbReference>
<dbReference type="FunFam" id="1.10.1200.10:FF:000007">
    <property type="entry name" value="Probable polyketide synthase pks17"/>
    <property type="match status" value="1"/>
</dbReference>
<dbReference type="Pfam" id="PF08240">
    <property type="entry name" value="ADH_N"/>
    <property type="match status" value="1"/>
</dbReference>
<dbReference type="CDD" id="cd08956">
    <property type="entry name" value="KR_3_FAS_SDR_x"/>
    <property type="match status" value="1"/>
</dbReference>
<dbReference type="PROSITE" id="PS52004">
    <property type="entry name" value="KS3_2"/>
    <property type="match status" value="2"/>
</dbReference>
<dbReference type="SUPFAM" id="SSF55048">
    <property type="entry name" value="Probable ACP-binding domain of malonyl-CoA ACP transacylase"/>
    <property type="match status" value="1"/>
</dbReference>
<dbReference type="Pfam" id="PF00550">
    <property type="entry name" value="PP-binding"/>
    <property type="match status" value="3"/>
</dbReference>
<dbReference type="InterPro" id="IPR014030">
    <property type="entry name" value="Ketoacyl_synth_N"/>
</dbReference>
<dbReference type="SMART" id="SM00823">
    <property type="entry name" value="PKS_PP"/>
    <property type="match status" value="3"/>
</dbReference>
<comment type="pathway">
    <text evidence="1">Antibiotic biosynthesis.</text>
</comment>
<dbReference type="InterPro" id="IPR036736">
    <property type="entry name" value="ACP-like_sf"/>
</dbReference>
<dbReference type="SMART" id="SM00829">
    <property type="entry name" value="PKS_ER"/>
    <property type="match status" value="1"/>
</dbReference>
<accession>F5AMZ9</accession>
<dbReference type="InterPro" id="IPR013154">
    <property type="entry name" value="ADH-like_N"/>
</dbReference>
<dbReference type="InterPro" id="IPR050091">
    <property type="entry name" value="PKS_NRPS_Biosynth_Enz"/>
</dbReference>
<dbReference type="InterPro" id="IPR016039">
    <property type="entry name" value="Thiolase-like"/>
</dbReference>
<dbReference type="SMART" id="SM00822">
    <property type="entry name" value="PKS_KR"/>
    <property type="match status" value="1"/>
</dbReference>
<dbReference type="Pfam" id="PF22953">
    <property type="entry name" value="SpnB_Rossmann"/>
    <property type="match status" value="1"/>
</dbReference>
<feature type="active site" description="Proton acceptor; for dehydratase activity" evidence="8">
    <location>
        <position position="2031"/>
    </location>
</feature>
<keyword evidence="7" id="KW-0012">Acyltransferase</keyword>
<dbReference type="GO" id="GO:0004312">
    <property type="term" value="F:fatty acid synthase activity"/>
    <property type="evidence" value="ECO:0007669"/>
    <property type="project" value="TreeGrafter"/>
</dbReference>
<dbReference type="Pfam" id="PF13602">
    <property type="entry name" value="ADH_zinc_N_2"/>
    <property type="match status" value="1"/>
</dbReference>
<feature type="domain" description="Carrier" evidence="10">
    <location>
        <begin position="880"/>
        <end position="955"/>
    </location>
</feature>
<dbReference type="PANTHER" id="PTHR43775:SF51">
    <property type="entry name" value="INACTIVE PHENOLPHTHIOCEROL SYNTHESIS POLYKETIDE SYNTHASE TYPE I PKS1-RELATED"/>
    <property type="match status" value="1"/>
</dbReference>
<dbReference type="PANTHER" id="PTHR43775">
    <property type="entry name" value="FATTY ACID SYNTHASE"/>
    <property type="match status" value="1"/>
</dbReference>
<dbReference type="InterPro" id="IPR049552">
    <property type="entry name" value="PKS_DH_N"/>
</dbReference>
<evidence type="ECO:0000256" key="3">
    <source>
        <dbReference type="ARBA" id="ARBA00022553"/>
    </source>
</evidence>
<feature type="region of interest" description="Disordered" evidence="9">
    <location>
        <begin position="523"/>
        <end position="545"/>
    </location>
</feature>
<dbReference type="Gene3D" id="3.40.366.10">
    <property type="entry name" value="Malonyl-Coenzyme A Acyl Carrier Protein, domain 2"/>
    <property type="match status" value="2"/>
</dbReference>
<name>F5AMZ9_9ACTN</name>
<dbReference type="InterPro" id="IPR020806">
    <property type="entry name" value="PKS_PP-bd"/>
</dbReference>
<dbReference type="EMBL" id="HQ434551">
    <property type="protein sequence ID" value="AEC13079.1"/>
    <property type="molecule type" value="Genomic_DNA"/>
</dbReference>
<dbReference type="Pfam" id="PF21089">
    <property type="entry name" value="PKS_DH_N"/>
    <property type="match status" value="1"/>
</dbReference>
<dbReference type="InterPro" id="IPR011032">
    <property type="entry name" value="GroES-like_sf"/>
</dbReference>
<dbReference type="Pfam" id="PF16197">
    <property type="entry name" value="KAsynt_C_assoc"/>
    <property type="match status" value="2"/>
</dbReference>
<sequence>MPIAVVGMACRLPAAPDPATFWRLLSEGVDAVGETPADRWPDAAGTPTGAARYGAYLDRIDTFDPGFFGISPHEARAMDPQQRLMLELSWEALEDAAIVPASLGGSGTGVFVGAIWDDYRSVVARAGTASFNQHTMTGMGRGLIANRVSYTLGLRGPSMTVDAAQASSLVAVHLACESLRRGESRVALAGGVNLIAAPEGMAASMSFGALSPDGRCHTFDARANGYVRGEGGALVVLKPLEQARADGDFVYCVIRGSAVNNDGATDGLTVPSAPAQTELLRAACRQADVAPGDVQYVELHGTGTAVGDPIEAAALGTAFGAGVGRVADNALLVGSAKTNIGHLEGASGVVGLVKTALAIRHRKLPPSLNFVTPNPKIAFDELSLRVQVGLTPWPRPDGPIVAGVSSFGMGGTNCHVVLCDAPAESSAPSPATSSAAPPATVPVPVAVPQDVASPWLISARSEAALRGQAAALAAHLEQHPELDAATVARGLATIRTHHEHRAAAFGGDRSALLSELRTLAQGRPSDGLLRGTAPDPGTGTTPGTGPKTVFVFPGQGVQWAGTVRDLMATLPVFREHVEAAAAALDPLTGWSLVDHLTGPETLPDTPDHVQPVLFAVTTALAHTWRTLGVQPHAVLGHAAGEIAAAYSIGALTLQDAAALVVARGRAHGEQAEAVRDALLDELSGIEPRPSGTRFQSTTLGGPVDTAALDADHWYRNFRQPAPFHPAVEELMDDGHTVFIEVGPHAVLPPEILELLDAAGAVGIPALGRGDGGRPRLLSSLAAAHVRGAAVDWPALYGLPAARRVELPGYAFDRRRYWPEPTPTSAPVARQGAAAVPTPNPAAPAGAAVPASGPPVSASASVRDSDWLRGLVEAAPAGRDEQLLDLIRDEAAAVLGHSDPREVDLARSFKDLGLESASGVELVERLGSVLQLRLPATLLYESPTPKVLAQVLGLELKGAARRATASAASAVTARPEKTSAVSAPASVRDSDWLRGLVEAAPAGRDEQLLDLIRDEAAAVLGHSDPREVDLARSFNDLGLESQSAEDLCERLAAVLQLSVPATLLYDSPTPRALARVLGAELAGTTQSDATSAASVSDEPIAIVGMACRYPGAADSPEALWQLVAEGADAIDVFPENRGWDLEGLYDPDPDAPGRTYAREGGFLYEADRFDAQFFGISPREALAVDPQQRLLLETSWEAVERAGIDPTGLAGSRTGVFVGATAMEYGPRLHETVPETAGSVGGYLLTGSTVSVASGRIAYTFGFEGPAMTVDTACSSSLVAAHLAARSLRNGECELALAGGAAVMASPGMFVEFARQRGLAGDGRCKSFSAAADGTSWAEGVGMLVLERLGDARRNGHRVLAVIRGSAVNQDGASNGLTAPNGPSQQRVIRQALADAGLEAADVDAVEAHGTGTALGDPIEARALLATYGQGRSEGRPLWLGSLKSNIGHTQAAAGVGGVIKMVMAMRGGVLPRTLHVDEPSPHVDWEAGEVRLLTGPVVWEAGERPRRAAVSSFGISGTNAHLILEEPPVKERTAYEAEADSADPAVWLVSAKKADALGEQAGRLAEFARTRTEVGIRRAARALATGRTHFDHRAAVVAQDRDALAEALSALASGAGHPMVVRGRATVGRTAFLFSGQGSQRPGAGRELYASYPVFAAAVDEACAVFDPLLGRSLREVMFAGPGSEGAELLNRTAFTQPVLFVLHTALFRLLESFGVRPDHLVGHSIGELSAAHAAGMLSLADAATLVFHRARLMQQITTPGTMLALQAGEATARGLVAGREDVVSLAAVNAPESTVLSGDPEVLADIAAQLAERGIRSRRLTVSHAFHSPHQDQILDEFRRIAAGLTYRAPRIPIVSTLTGLLAEQDRITTADYWTEQLRRTVRHADAVTTLHGLGTTRYLELTPTPTLATLVAETLEESPAALVPVLRHGRPEHDALLRALATLHTSGADVAWPALPGPRSAALPELPTYAFQRERYWLTPPAPRADVTQAGLTGTPHPLLAAAVELPEGGGFVHTGRIGTLTHPWLADHAIHGTTLLPGTALLDLVLHAASDGAGEHPAVAELALQAPLVLPGERGVDIRVTVQEADESGLRAFAVHSRPAPAGDDASGSSSWTRHASGALGPTEAPDAADRAPQWPPADAAPVDLTDLYPALALTGYEYGPDFRLLTAAWRTDDDVFAQVELGDDAAASDDVDRFSVHPALLDASLHALLRSGLLADGVSGTDASGTLLPFSWGDVALHALGATALRVRFTRTGPTTVRVVASDPSGALILTAGELSLRPVVLDRLSDGSGTEAGGPRSLYHVEWSATPAAAPVGAAAPDAPEQWALIGRSPVPDPVSTLAAEAVDIRTYPNLDALVHGIENGDPHPSVVLADLAAHGAELPAHEGERTGEHEGGAAGAHAVARRTLALLTSWLDAPALTVGRLVLVTHDATAAATAPDALGLPQATAWGLVRSAQTENPGCFTLVDIDGDPSDGYAALPAALRTGEPQLAVRDGEVLVPRLARAAQDADVPWPAPADVAEQVGAAQRAPLGTGQVRIAVRAAGVDLRAPVLARDTPPDHDILGLEGAGVVTETGPGVSDLAVGDRVFGLLTGNFGPQAVAERDTLARIPAGWTFTQAASVPVAFLTAYHALVELAAVVPGERLLIHSVADGVGLAAAQLARHRGAEVFGTAGPGEWADLRAHGLDDTHLAPSHTQEFAARFRAATGGAGVDVVLDCPAGDAVDASLRLLSSGGRFVETGRTDTPDSEAVAARHPGVDHRSFDLTKLEPAHVGAMLGELTELFERGALRPLPVAAWDVRRAQDAFRHLSRPRHVGKVVLTVPAPLDPEGTVLITGGTGALGGNVARHLVTRHGVRRLVLTGRRGPAAEGVTEIVAELRAAGAVEVTVEACDAADRTALARVVAAVPEAHPLTAVVHAAGVLDDAPVEALTPERLDTVLRPKADAAWNLHELTAHADLSAFVLFSSVAGVIGHAGQGNYAAANAFLDGLAAYRRHRCGLPAVAAAWGPWEHAAGGMTQALSATDLNRMARTGVLPLSTDEGLALFDATRDAAVPAVVPVRLDLAALAESAGGAGRAGDVAEVPLLFRHVAPARPVRRLPQAAATADGARLPAPRQTAVDAGPDLARRVAELPTEAARRGMLLELVQDSAAAVLGHATAATVDPERRFKELSFDSLTALELRNRLGAVSGLRLPGTLIFDHPTPLAVADFLYTRLASQTPRTATSDSLAVLAELDRLVDTAIATDADEATLTRFTARLEDLLVWLHGRQEAGRPDAEDAAGATDRFESASDDEIFDFIDNELGLT</sequence>
<dbReference type="InterPro" id="IPR036291">
    <property type="entry name" value="NAD(P)-bd_dom_sf"/>
</dbReference>
<dbReference type="CDD" id="cd05195">
    <property type="entry name" value="enoyl_red"/>
    <property type="match status" value="1"/>
</dbReference>
<feature type="active site" description="Proton donor; for dehydratase activity" evidence="8">
    <location>
        <position position="2206"/>
    </location>
</feature>
<proteinExistence type="predicted"/>